<dbReference type="OMA" id="MILTKPA"/>
<dbReference type="Pfam" id="PF13857">
    <property type="entry name" value="Ank_5"/>
    <property type="match status" value="1"/>
</dbReference>
<keyword evidence="6 9" id="KW-0472">Membrane</keyword>
<proteinExistence type="predicted"/>
<evidence type="ECO:0000259" key="10">
    <source>
        <dbReference type="Pfam" id="PF13962"/>
    </source>
</evidence>
<feature type="repeat" description="ANK" evidence="7">
    <location>
        <begin position="413"/>
        <end position="437"/>
    </location>
</feature>
<name>A0A4U6TFA9_SETVI</name>
<keyword evidence="5 7" id="KW-0040">ANK repeat</keyword>
<feature type="transmembrane region" description="Helical" evidence="9">
    <location>
        <begin position="505"/>
        <end position="523"/>
    </location>
</feature>
<dbReference type="PANTHER" id="PTHR24186:SF41">
    <property type="entry name" value="PGG DOMAIN-CONTAINING PROTEIN"/>
    <property type="match status" value="1"/>
</dbReference>
<dbReference type="Pfam" id="PF12796">
    <property type="entry name" value="Ank_2"/>
    <property type="match status" value="3"/>
</dbReference>
<evidence type="ECO:0000256" key="9">
    <source>
        <dbReference type="SAM" id="Phobius"/>
    </source>
</evidence>
<feature type="transmembrane region" description="Helical" evidence="9">
    <location>
        <begin position="454"/>
        <end position="474"/>
    </location>
</feature>
<evidence type="ECO:0000256" key="1">
    <source>
        <dbReference type="ARBA" id="ARBA00004141"/>
    </source>
</evidence>
<reference evidence="11" key="1">
    <citation type="submission" date="2019-03" db="EMBL/GenBank/DDBJ databases">
        <title>WGS assembly of Setaria viridis.</title>
        <authorList>
            <person name="Huang P."/>
            <person name="Jenkins J."/>
            <person name="Grimwood J."/>
            <person name="Barry K."/>
            <person name="Healey A."/>
            <person name="Mamidi S."/>
            <person name="Sreedasyam A."/>
            <person name="Shu S."/>
            <person name="Feldman M."/>
            <person name="Wu J."/>
            <person name="Yu Y."/>
            <person name="Chen C."/>
            <person name="Johnson J."/>
            <person name="Rokhsar D."/>
            <person name="Baxter I."/>
            <person name="Schmutz J."/>
            <person name="Brutnell T."/>
            <person name="Kellogg E."/>
        </authorList>
    </citation>
    <scope>NUCLEOTIDE SEQUENCE [LARGE SCALE GENOMIC DNA]</scope>
</reference>
<dbReference type="SUPFAM" id="SSF48403">
    <property type="entry name" value="Ankyrin repeat"/>
    <property type="match status" value="1"/>
</dbReference>
<evidence type="ECO:0000313" key="12">
    <source>
        <dbReference type="Proteomes" id="UP000298652"/>
    </source>
</evidence>
<dbReference type="PANTHER" id="PTHR24186">
    <property type="entry name" value="PROTEIN PHOSPHATASE 1 REGULATORY SUBUNIT"/>
    <property type="match status" value="1"/>
</dbReference>
<feature type="domain" description="PGG" evidence="10">
    <location>
        <begin position="497"/>
        <end position="615"/>
    </location>
</feature>
<dbReference type="SMART" id="SM00248">
    <property type="entry name" value="ANK"/>
    <property type="match status" value="8"/>
</dbReference>
<dbReference type="Pfam" id="PF00023">
    <property type="entry name" value="Ank"/>
    <property type="match status" value="1"/>
</dbReference>
<comment type="subcellular location">
    <subcellularLocation>
        <location evidence="1">Membrane</location>
        <topology evidence="1">Multi-pass membrane protein</topology>
    </subcellularLocation>
</comment>
<dbReference type="PROSITE" id="PS50088">
    <property type="entry name" value="ANK_REPEAT"/>
    <property type="match status" value="3"/>
</dbReference>
<dbReference type="AlphaFoldDB" id="A0A4U6TFA9"/>
<evidence type="ECO:0000256" key="5">
    <source>
        <dbReference type="ARBA" id="ARBA00023043"/>
    </source>
</evidence>
<feature type="transmembrane region" description="Helical" evidence="9">
    <location>
        <begin position="629"/>
        <end position="659"/>
    </location>
</feature>
<organism evidence="11 12">
    <name type="scientific">Setaria viridis</name>
    <name type="common">Green bristlegrass</name>
    <name type="synonym">Setaria italica subsp. viridis</name>
    <dbReference type="NCBI Taxonomy" id="4556"/>
    <lineage>
        <taxon>Eukaryota</taxon>
        <taxon>Viridiplantae</taxon>
        <taxon>Streptophyta</taxon>
        <taxon>Embryophyta</taxon>
        <taxon>Tracheophyta</taxon>
        <taxon>Spermatophyta</taxon>
        <taxon>Magnoliopsida</taxon>
        <taxon>Liliopsida</taxon>
        <taxon>Poales</taxon>
        <taxon>Poaceae</taxon>
        <taxon>PACMAD clade</taxon>
        <taxon>Panicoideae</taxon>
        <taxon>Panicodae</taxon>
        <taxon>Paniceae</taxon>
        <taxon>Cenchrinae</taxon>
        <taxon>Setaria</taxon>
    </lineage>
</organism>
<feature type="transmembrane region" description="Helical" evidence="9">
    <location>
        <begin position="559"/>
        <end position="580"/>
    </location>
</feature>
<dbReference type="Gramene" id="TKV99713">
    <property type="protein sequence ID" value="TKV99713"/>
    <property type="gene ID" value="SEVIR_8G061400v2"/>
</dbReference>
<protein>
    <recommendedName>
        <fullName evidence="10">PGG domain-containing protein</fullName>
    </recommendedName>
</protein>
<keyword evidence="12" id="KW-1185">Reference proteome</keyword>
<feature type="compositionally biased region" description="Polar residues" evidence="8">
    <location>
        <begin position="58"/>
        <end position="71"/>
    </location>
</feature>
<keyword evidence="2 9" id="KW-0812">Transmembrane</keyword>
<evidence type="ECO:0000313" key="11">
    <source>
        <dbReference type="EMBL" id="TKV99713.1"/>
    </source>
</evidence>
<dbReference type="InterPro" id="IPR036770">
    <property type="entry name" value="Ankyrin_rpt-contain_sf"/>
</dbReference>
<dbReference type="GO" id="GO:0005886">
    <property type="term" value="C:plasma membrane"/>
    <property type="evidence" value="ECO:0007669"/>
    <property type="project" value="TreeGrafter"/>
</dbReference>
<dbReference type="Pfam" id="PF13962">
    <property type="entry name" value="PGG"/>
    <property type="match status" value="1"/>
</dbReference>
<keyword evidence="4 9" id="KW-1133">Transmembrane helix</keyword>
<dbReference type="InterPro" id="IPR026961">
    <property type="entry name" value="PGG_dom"/>
</dbReference>
<feature type="transmembrane region" description="Helical" evidence="9">
    <location>
        <begin position="592"/>
        <end position="614"/>
    </location>
</feature>
<sequence length="721" mass="76796">MARRASGCFIFYTHTRTHTPAASLLLSTVTSTARSSNLALIHPTMARQQQQQHIQLAPPSSGSPAVNSSPNDADGARLVQMCPSLYLTAYGGRTEEVMALLLQRHGAATAESYQSTGIVQHGQCDILEVSAERNTIFHVAAEQGHDELIWELYRRFREEQGLLSRRNSSLDTPLHCAARAGHVRAVAVLVQLAGQDFGESILGCKNEAGDTALHLAARHGHVDAVEVLVSAAAGAAAELNNAGVSPLYLAVMSGSVQAVKEIISTCSDASSAGPSSQNALHAAVFQSLEMVDLLLEWRPALADEVDSGGSSPLHFASSDGHRKIVEAILRAAPPGTVYKKDSCGLSALHVAARMGHDRVVKAVLRSCPDAAELRGGDGGTFVHAAARAKRSKVVSLAVKNPMLHGLLDAQDRDGNTPLHLAVAAGAPGVVETLLRKGKVRADVLNNDGRTPFDLAAGSTSFLTMVSLVVTLVAFRAQPRPQRQDQLKKWSGRDIVHEIEKTSDSLAVVAVLIATSALAAGFNLPGGYSDEGEANLARKFNVTGATDSGHLARQFAFKSFLFLDTVAVATSVVAVILLVYGKASRSAGSWRSFAAALHCMWVSLISLMLAFYTALNAVATTRVVYRSGSVAVYACIYLLAVFITTCIAPEVTWGTVWRFLRLSNLKGRHVIMKRQYPLARASVFNFCLFKATSMLAFVGFGSILSFLSTRRQGTSPAAPSPL</sequence>
<evidence type="ECO:0000256" key="8">
    <source>
        <dbReference type="SAM" id="MobiDB-lite"/>
    </source>
</evidence>
<dbReference type="PROSITE" id="PS50297">
    <property type="entry name" value="ANK_REP_REGION"/>
    <property type="match status" value="3"/>
</dbReference>
<evidence type="ECO:0000256" key="7">
    <source>
        <dbReference type="PROSITE-ProRule" id="PRU00023"/>
    </source>
</evidence>
<evidence type="ECO:0000256" key="4">
    <source>
        <dbReference type="ARBA" id="ARBA00022989"/>
    </source>
</evidence>
<evidence type="ECO:0000256" key="3">
    <source>
        <dbReference type="ARBA" id="ARBA00022737"/>
    </source>
</evidence>
<keyword evidence="3" id="KW-0677">Repeat</keyword>
<feature type="region of interest" description="Disordered" evidence="8">
    <location>
        <begin position="49"/>
        <end position="71"/>
    </location>
</feature>
<gene>
    <name evidence="11" type="ORF">SEVIR_8G061400v2</name>
</gene>
<feature type="repeat" description="ANK" evidence="7">
    <location>
        <begin position="208"/>
        <end position="240"/>
    </location>
</feature>
<feature type="transmembrane region" description="Helical" evidence="9">
    <location>
        <begin position="680"/>
        <end position="706"/>
    </location>
</feature>
<evidence type="ECO:0000256" key="2">
    <source>
        <dbReference type="ARBA" id="ARBA00022692"/>
    </source>
</evidence>
<dbReference type="InterPro" id="IPR002110">
    <property type="entry name" value="Ankyrin_rpt"/>
</dbReference>
<feature type="repeat" description="ANK" evidence="7">
    <location>
        <begin position="308"/>
        <end position="330"/>
    </location>
</feature>
<dbReference type="Gene3D" id="1.25.40.20">
    <property type="entry name" value="Ankyrin repeat-containing domain"/>
    <property type="match status" value="1"/>
</dbReference>
<evidence type="ECO:0000256" key="6">
    <source>
        <dbReference type="ARBA" id="ARBA00023136"/>
    </source>
</evidence>
<dbReference type="Proteomes" id="UP000298652">
    <property type="component" value="Chromosome 8"/>
</dbReference>
<accession>A0A4U6TFA9</accession>
<dbReference type="EMBL" id="CM016559">
    <property type="protein sequence ID" value="TKV99713.1"/>
    <property type="molecule type" value="Genomic_DNA"/>
</dbReference>